<dbReference type="InterPro" id="IPR025827">
    <property type="entry name" value="Zn_ribbon_recom_dom"/>
</dbReference>
<comment type="caution">
    <text evidence="3">The sequence shown here is derived from an EMBL/GenBank/DDBJ whole genome shotgun (WGS) entry which is preliminary data.</text>
</comment>
<name>A0A0G0QN58_9BACT</name>
<feature type="domain" description="Recombinase" evidence="2">
    <location>
        <begin position="155"/>
        <end position="262"/>
    </location>
</feature>
<dbReference type="InterPro" id="IPR038109">
    <property type="entry name" value="DNA_bind_recomb_sf"/>
</dbReference>
<evidence type="ECO:0000313" key="4">
    <source>
        <dbReference type="Proteomes" id="UP000034246"/>
    </source>
</evidence>
<dbReference type="GO" id="GO:0003677">
    <property type="term" value="F:DNA binding"/>
    <property type="evidence" value="ECO:0007669"/>
    <property type="project" value="InterPro"/>
</dbReference>
<dbReference type="CDD" id="cd00338">
    <property type="entry name" value="Ser_Recombinase"/>
    <property type="match status" value="1"/>
</dbReference>
<dbReference type="Gene3D" id="3.90.1750.20">
    <property type="entry name" value="Putative Large Serine Recombinase, Chain B, Domain 2"/>
    <property type="match status" value="1"/>
</dbReference>
<reference evidence="3 4" key="1">
    <citation type="journal article" date="2015" name="Nature">
        <title>rRNA introns, odd ribosomes, and small enigmatic genomes across a large radiation of phyla.</title>
        <authorList>
            <person name="Brown C.T."/>
            <person name="Hug L.A."/>
            <person name="Thomas B.C."/>
            <person name="Sharon I."/>
            <person name="Castelle C.J."/>
            <person name="Singh A."/>
            <person name="Wilkins M.J."/>
            <person name="Williams K.H."/>
            <person name="Banfield J.F."/>
        </authorList>
    </citation>
    <scope>NUCLEOTIDE SEQUENCE [LARGE SCALE GENOMIC DNA]</scope>
</reference>
<dbReference type="GO" id="GO:0000150">
    <property type="term" value="F:DNA strand exchange activity"/>
    <property type="evidence" value="ECO:0007669"/>
    <property type="project" value="InterPro"/>
</dbReference>
<dbReference type="STRING" id="1618550.UT39_C0002G0001"/>
<dbReference type="Proteomes" id="UP000034246">
    <property type="component" value="Unassembled WGS sequence"/>
</dbReference>
<protein>
    <submittedName>
        <fullName evidence="3">Recombinase</fullName>
    </submittedName>
</protein>
<dbReference type="InterPro" id="IPR011109">
    <property type="entry name" value="DNA_bind_recombinase_dom"/>
</dbReference>
<dbReference type="PROSITE" id="PS51737">
    <property type="entry name" value="RECOMBINASE_DNA_BIND"/>
    <property type="match status" value="1"/>
</dbReference>
<evidence type="ECO:0000259" key="1">
    <source>
        <dbReference type="PROSITE" id="PS51736"/>
    </source>
</evidence>
<dbReference type="SMART" id="SM00857">
    <property type="entry name" value="Resolvase"/>
    <property type="match status" value="1"/>
</dbReference>
<gene>
    <name evidence="3" type="ORF">UT39_C0002G0001</name>
</gene>
<dbReference type="Pfam" id="PF13408">
    <property type="entry name" value="Zn_ribbon_recom"/>
    <property type="match status" value="1"/>
</dbReference>
<dbReference type="Pfam" id="PF07508">
    <property type="entry name" value="Recombinase"/>
    <property type="match status" value="1"/>
</dbReference>
<dbReference type="PANTHER" id="PTHR30461">
    <property type="entry name" value="DNA-INVERTASE FROM LAMBDOID PROPHAGE"/>
    <property type="match status" value="1"/>
</dbReference>
<dbReference type="InterPro" id="IPR050639">
    <property type="entry name" value="SSR_resolvase"/>
</dbReference>
<dbReference type="InterPro" id="IPR036162">
    <property type="entry name" value="Resolvase-like_N_sf"/>
</dbReference>
<evidence type="ECO:0000259" key="2">
    <source>
        <dbReference type="PROSITE" id="PS51737"/>
    </source>
</evidence>
<dbReference type="SUPFAM" id="SSF53041">
    <property type="entry name" value="Resolvase-like"/>
    <property type="match status" value="1"/>
</dbReference>
<dbReference type="Pfam" id="PF00239">
    <property type="entry name" value="Resolvase"/>
    <property type="match status" value="1"/>
</dbReference>
<dbReference type="AlphaFoldDB" id="A0A0G0QN58"/>
<dbReference type="PROSITE" id="PS51736">
    <property type="entry name" value="RECOMBINASES_3"/>
    <property type="match status" value="1"/>
</dbReference>
<accession>A0A0G0QN58</accession>
<feature type="non-terminal residue" evidence="3">
    <location>
        <position position="457"/>
    </location>
</feature>
<sequence>MKYFVYARKSTDSEERQIKSIDDQIAELKEFATIAKIEIVASFTEAKTAKKPGRIVFNQMIERMEKGEAQGIIAWHPDRLARNSIDGGKIIYLLDTGKILDLKFPTFWFDSTPQGKFMLNIAFGQSKYYVDNLSENIRRGIRQKLKNALWPSFAPIGYTNNRKTKGIDVNTIEAPIIRKAFEMYSTGEFTLKGIAGFFAKSNLKSYQDKTLSVSRVQFLLRNPIYCGLIRFNGELYKGVHEPIISKKLFDLVAEVMSNRGKKQRQRKHEFIFSGLMKCGGCGCLITAETQKGHNYYRCTKKKGNCPEKYLREEELINQIKTKIQKVSLPKDWVKKMLVELNNETNQANTQSQPLIQNLLTQKSEINRKLDDLLNFRLDNLIDNQQYLTKKNLFINQQTGIEQDLKDFESKGNNWLELMKEMILSATQAKILIRKNNPYEFRSFLKNIGSNFVLKDNN</sequence>
<evidence type="ECO:0000313" key="3">
    <source>
        <dbReference type="EMBL" id="KKR11820.1"/>
    </source>
</evidence>
<dbReference type="PANTHER" id="PTHR30461:SF23">
    <property type="entry name" value="DNA RECOMBINASE-RELATED"/>
    <property type="match status" value="1"/>
</dbReference>
<proteinExistence type="predicted"/>
<dbReference type="InterPro" id="IPR006119">
    <property type="entry name" value="Resolv_N"/>
</dbReference>
<organism evidence="3 4">
    <name type="scientific">Candidatus Woesebacteria bacterium GW2011_GWA1_39_21</name>
    <dbReference type="NCBI Taxonomy" id="1618550"/>
    <lineage>
        <taxon>Bacteria</taxon>
        <taxon>Candidatus Woeseibacteriota</taxon>
    </lineage>
</organism>
<feature type="domain" description="Resolvase/invertase-type recombinase catalytic" evidence="1">
    <location>
        <begin position="2"/>
        <end position="148"/>
    </location>
</feature>
<dbReference type="Gene3D" id="3.40.50.1390">
    <property type="entry name" value="Resolvase, N-terminal catalytic domain"/>
    <property type="match status" value="1"/>
</dbReference>
<dbReference type="EMBL" id="LBWP01000002">
    <property type="protein sequence ID" value="KKR11820.1"/>
    <property type="molecule type" value="Genomic_DNA"/>
</dbReference>